<name>A0A8H7XLK3_PSICU</name>
<organism evidence="1">
    <name type="scientific">Psilocybe cubensis</name>
    <name type="common">Psychedelic mushroom</name>
    <name type="synonym">Stropharia cubensis</name>
    <dbReference type="NCBI Taxonomy" id="181762"/>
    <lineage>
        <taxon>Eukaryota</taxon>
        <taxon>Fungi</taxon>
        <taxon>Dikarya</taxon>
        <taxon>Basidiomycota</taxon>
        <taxon>Agaricomycotina</taxon>
        <taxon>Agaricomycetes</taxon>
        <taxon>Agaricomycetidae</taxon>
        <taxon>Agaricales</taxon>
        <taxon>Agaricineae</taxon>
        <taxon>Strophariaceae</taxon>
        <taxon>Psilocybe</taxon>
    </lineage>
</organism>
<proteinExistence type="predicted"/>
<reference evidence="1" key="1">
    <citation type="submission" date="2021-02" db="EMBL/GenBank/DDBJ databases">
        <title>Psilocybe cubensis genome.</title>
        <authorList>
            <person name="Mckernan K.J."/>
            <person name="Crawford S."/>
            <person name="Trippe A."/>
            <person name="Kane L.T."/>
            <person name="Mclaughlin S."/>
        </authorList>
    </citation>
    <scope>NUCLEOTIDE SEQUENCE [LARGE SCALE GENOMIC DNA]</scope>
    <source>
        <strain evidence="1">MGC-MH-2018</strain>
    </source>
</reference>
<accession>A0A8H7XLK3</accession>
<dbReference type="EMBL" id="JAFIQS010000013">
    <property type="protein sequence ID" value="KAG5163810.1"/>
    <property type="molecule type" value="Genomic_DNA"/>
</dbReference>
<protein>
    <submittedName>
        <fullName evidence="1">Uncharacterized protein</fullName>
    </submittedName>
</protein>
<dbReference type="AlphaFoldDB" id="A0A8H7XLK3"/>
<gene>
    <name evidence="1" type="ORF">JR316_011001</name>
</gene>
<evidence type="ECO:0000313" key="1">
    <source>
        <dbReference type="EMBL" id="KAG5163810.1"/>
    </source>
</evidence>
<comment type="caution">
    <text evidence="1">The sequence shown here is derived from an EMBL/GenBank/DDBJ whole genome shotgun (WGS) entry which is preliminary data.</text>
</comment>
<dbReference type="OrthoDB" id="3165318at2759"/>
<sequence>MSKTLDFSSNELGRDVTLVLVFEPHNDGSLYQSLFPVAWKVLTFSAAGASQASVRYTAEGAFFVPQTAGGDNVFSIDYKRIDIGGKCVMETDDEGMNFLNPAVEGNPNSMQCEINTSQPSSVGFGTLSGTRSTVEPLMFWNKVGVSNTVSLKFTPKLKVFAEHDYHEKQIIRGKIGSTVILEQDLDDLPSSSQWVVSIDSGTGEVTIERA</sequence>